<evidence type="ECO:0000256" key="2">
    <source>
        <dbReference type="ARBA" id="ARBA00023054"/>
    </source>
</evidence>
<dbReference type="GeneTree" id="ENSGT00530000063713"/>
<accession>A0A8D0A789</accession>
<dbReference type="Pfam" id="PF23165">
    <property type="entry name" value="zf-C2H2_FBX41"/>
    <property type="match status" value="1"/>
</dbReference>
<feature type="region of interest" description="Disordered" evidence="3">
    <location>
        <begin position="448"/>
        <end position="487"/>
    </location>
</feature>
<evidence type="ECO:0000256" key="1">
    <source>
        <dbReference type="ARBA" id="ARBA00022553"/>
    </source>
</evidence>
<keyword evidence="2" id="KW-0175">Coiled coil</keyword>
<feature type="region of interest" description="Disordered" evidence="3">
    <location>
        <begin position="411"/>
        <end position="431"/>
    </location>
</feature>
<feature type="domain" description="FBX41/ZN365 C2H2-type zinc finger" evidence="5">
    <location>
        <begin position="6"/>
        <end position="35"/>
    </location>
</feature>
<keyword evidence="1" id="KW-0597">Phosphoprotein</keyword>
<dbReference type="AlphaFoldDB" id="A0A8D0A789"/>
<dbReference type="InterPro" id="IPR057038">
    <property type="entry name" value="FBX41/ZN365_Znf-C2H2"/>
</dbReference>
<feature type="region of interest" description="Disordered" evidence="3">
    <location>
        <begin position="203"/>
        <end position="228"/>
    </location>
</feature>
<dbReference type="PANTHER" id="PTHR15739">
    <property type="entry name" value="ZINC FINGER PROTEIN"/>
    <property type="match status" value="1"/>
</dbReference>
<dbReference type="InterPro" id="IPR032675">
    <property type="entry name" value="LRR_dom_sf"/>
</dbReference>
<organism evidence="6 7">
    <name type="scientific">Sander lucioperca</name>
    <name type="common">Pike-perch</name>
    <name type="synonym">Perca lucioperca</name>
    <dbReference type="NCBI Taxonomy" id="283035"/>
    <lineage>
        <taxon>Eukaryota</taxon>
        <taxon>Metazoa</taxon>
        <taxon>Chordata</taxon>
        <taxon>Craniata</taxon>
        <taxon>Vertebrata</taxon>
        <taxon>Euteleostomi</taxon>
        <taxon>Actinopterygii</taxon>
        <taxon>Neopterygii</taxon>
        <taxon>Teleostei</taxon>
        <taxon>Neoteleostei</taxon>
        <taxon>Acanthomorphata</taxon>
        <taxon>Eupercaria</taxon>
        <taxon>Perciformes</taxon>
        <taxon>Percoidei</taxon>
        <taxon>Percidae</taxon>
        <taxon>Luciopercinae</taxon>
        <taxon>Sander</taxon>
    </lineage>
</organism>
<evidence type="ECO:0000313" key="7">
    <source>
        <dbReference type="Proteomes" id="UP000694568"/>
    </source>
</evidence>
<keyword evidence="7" id="KW-1185">Reference proteome</keyword>
<reference evidence="6" key="2">
    <citation type="submission" date="2025-09" db="UniProtKB">
        <authorList>
            <consortium name="Ensembl"/>
        </authorList>
    </citation>
    <scope>IDENTIFICATION</scope>
</reference>
<dbReference type="PANTHER" id="PTHR15739:SF4">
    <property type="entry name" value="F-BOX ONLY PROTEIN 41"/>
    <property type="match status" value="1"/>
</dbReference>
<evidence type="ECO:0000259" key="5">
    <source>
        <dbReference type="Pfam" id="PF23165"/>
    </source>
</evidence>
<dbReference type="InterPro" id="IPR052283">
    <property type="entry name" value="GenomicStab_NeuMorph_Reg"/>
</dbReference>
<dbReference type="InterPro" id="IPR001810">
    <property type="entry name" value="F-box_dom"/>
</dbReference>
<dbReference type="Proteomes" id="UP000694568">
    <property type="component" value="Unplaced"/>
</dbReference>
<gene>
    <name evidence="6" type="primary">fbxo41</name>
</gene>
<protein>
    <submittedName>
        <fullName evidence="6">F-box protein 41</fullName>
    </submittedName>
</protein>
<dbReference type="SUPFAM" id="SSF81383">
    <property type="entry name" value="F-box domain"/>
    <property type="match status" value="1"/>
</dbReference>
<dbReference type="Pfam" id="PF12937">
    <property type="entry name" value="F-box-like"/>
    <property type="match status" value="1"/>
</dbReference>
<dbReference type="CDD" id="cd22109">
    <property type="entry name" value="F-box_FBXO41"/>
    <property type="match status" value="1"/>
</dbReference>
<name>A0A8D0A789_SANLU</name>
<feature type="domain" description="F-box" evidence="4">
    <location>
        <begin position="503"/>
        <end position="540"/>
    </location>
</feature>
<evidence type="ECO:0000259" key="4">
    <source>
        <dbReference type="Pfam" id="PF12937"/>
    </source>
</evidence>
<dbReference type="Gene3D" id="3.80.10.10">
    <property type="entry name" value="Ribonuclease Inhibitor"/>
    <property type="match status" value="1"/>
</dbReference>
<dbReference type="SUPFAM" id="SSF52047">
    <property type="entry name" value="RNI-like"/>
    <property type="match status" value="1"/>
</dbReference>
<evidence type="ECO:0000313" key="6">
    <source>
        <dbReference type="Ensembl" id="ENSSLUP00000051521.1"/>
    </source>
</evidence>
<dbReference type="Ensembl" id="ENSSLUT00000053036.1">
    <property type="protein sequence ID" value="ENSSLUP00000051521.1"/>
    <property type="gene ID" value="ENSSLUG00000022315.1"/>
</dbReference>
<evidence type="ECO:0000256" key="3">
    <source>
        <dbReference type="SAM" id="MobiDB-lite"/>
    </source>
</evidence>
<reference evidence="6" key="1">
    <citation type="submission" date="2025-08" db="UniProtKB">
        <authorList>
            <consortium name="Ensembl"/>
        </authorList>
    </citation>
    <scope>IDENTIFICATION</scope>
</reference>
<dbReference type="InterPro" id="IPR036047">
    <property type="entry name" value="F-box-like_dom_sf"/>
</dbReference>
<feature type="compositionally biased region" description="Low complexity" evidence="3">
    <location>
        <begin position="310"/>
        <end position="325"/>
    </location>
</feature>
<proteinExistence type="predicted"/>
<feature type="region of interest" description="Disordered" evidence="3">
    <location>
        <begin position="298"/>
        <end position="362"/>
    </location>
</feature>
<sequence>MASLDLPYRCPRCGEHKRFRSLSSLRAHLEYNHTYETLYVLSKSNSVCDAAALLPLVAEGAILAPANNNDPFEPLRPSALKERRFPCRELPCADDLSLTPANSNTAARYIPNVEFPLGEIFMKKAMTSADPGPHGNPSTAVAVAANVAASAVEAAYEEGLARLKARAFERLELDERLEKLSEEVEQKIAARVGRLQSELERKSSELERAKLESERLSQEKQDLEDKASELSRQVDVSVEMLANLKQDLVNKEQELNHKQQEVAQIDQFLQETAAREANAKVRLQQFIEELSCGTTPNGSLGRCSLQASKGNGRQRNSSNSGSTRGMYQVSERRSSPSTGASGRIKSVSQGSGGYDSDSVEMHPMEDCPEAQFYQMQCRLGEGGYERSPGCGGGGSRNWGLRKQAIQNWQRRPYRNSTEGEEGDVSDVGSRTTESEVEMWEQERRAVAEVQQSAPPYSHHGRAGYRPNTGRSDGVYNKPCRHEKSPSKSNEVISPEILKMRAALFCIFTYLDTKTLLRAAEVCRDWKFVARHPAVWTRVLLENARISSKFLSTLSQWCTQTHSLILQNLKPRQRGKKETKDEYLKTTRGCLEEGLEALLKATGSNLLILKISHCPNLLTDRSLWLASCYCRALQAVTYSLTPEVIWALGAGCRDIISLQVAPLHPCQQPARFSNRCLQTIGRCWPHLRALGVGGAGCGIQGLASLSRNCMRLQVLELDHVSEINQEVAAEVCREGLKGLEMLVLTSTPVTPKALLHFNSVCRNLKSVVVQIGIEDYFEDPNSPEARKLFDEMVNKLQALKKRPGFSKILHVKADSLC</sequence>